<evidence type="ECO:0000256" key="6">
    <source>
        <dbReference type="ARBA" id="ARBA00023212"/>
    </source>
</evidence>
<evidence type="ECO:0000256" key="5">
    <source>
        <dbReference type="ARBA" id="ARBA00023054"/>
    </source>
</evidence>
<keyword evidence="5" id="KW-0175">Coiled coil</keyword>
<dbReference type="InterPro" id="IPR033494">
    <property type="entry name" value="NUDE"/>
</dbReference>
<dbReference type="GO" id="GO:0000776">
    <property type="term" value="C:kinetochore"/>
    <property type="evidence" value="ECO:0007669"/>
    <property type="project" value="TreeGrafter"/>
</dbReference>
<sequence>MKYNKAIERSVILENEMAAKDQLVEEVQRLKDDLRDVNIELTILRDRTAKQEDTIKETEEKLAQTERRLASLQPVTGTPSTPRSNSPDKPSFYYENGGYTGSYSSRLAAARERASRIPRTSTIVNGVSQSPTLGTQSNPVKMVQEMVGRVKNLEARLQSCRSLVTPLLNPPPSYSSSIPIATGSNLKEKDAPSSRPSSPGQRSGSPRHFESKFGTRRTSLAARIGSGTSDAGDGSQAS</sequence>
<dbReference type="Proteomes" id="UP000268093">
    <property type="component" value="Unassembled WGS sequence"/>
</dbReference>
<keyword evidence="3" id="KW-0963">Cytoplasm</keyword>
<evidence type="ECO:0000313" key="9">
    <source>
        <dbReference type="EMBL" id="RUO95701.1"/>
    </source>
</evidence>
<keyword evidence="10" id="KW-1185">Reference proteome</keyword>
<accession>A0A432ZYX3</accession>
<evidence type="ECO:0000256" key="4">
    <source>
        <dbReference type="ARBA" id="ARBA00022701"/>
    </source>
</evidence>
<dbReference type="GO" id="GO:0007020">
    <property type="term" value="P:microtubule nucleation"/>
    <property type="evidence" value="ECO:0007669"/>
    <property type="project" value="TreeGrafter"/>
</dbReference>
<feature type="domain" description="NUDE" evidence="8">
    <location>
        <begin position="2"/>
        <end position="136"/>
    </location>
</feature>
<dbReference type="PANTHER" id="PTHR10921:SF1">
    <property type="entry name" value="NUCLEAR DISTRIBUTION PROTEIN NUDE HOMOLOG"/>
    <property type="match status" value="1"/>
</dbReference>
<gene>
    <name evidence="9" type="ORF">BC936DRAFT_143415</name>
</gene>
<evidence type="ECO:0000256" key="3">
    <source>
        <dbReference type="ARBA" id="ARBA00022490"/>
    </source>
</evidence>
<feature type="region of interest" description="Disordered" evidence="7">
    <location>
        <begin position="165"/>
        <end position="238"/>
    </location>
</feature>
<dbReference type="GO" id="GO:0047496">
    <property type="term" value="P:vesicle transport along microtubule"/>
    <property type="evidence" value="ECO:0007669"/>
    <property type="project" value="TreeGrafter"/>
</dbReference>
<organism evidence="9 10">
    <name type="scientific">Jimgerdemannia flammicorona</name>
    <dbReference type="NCBI Taxonomy" id="994334"/>
    <lineage>
        <taxon>Eukaryota</taxon>
        <taxon>Fungi</taxon>
        <taxon>Fungi incertae sedis</taxon>
        <taxon>Mucoromycota</taxon>
        <taxon>Mucoromycotina</taxon>
        <taxon>Endogonomycetes</taxon>
        <taxon>Endogonales</taxon>
        <taxon>Endogonaceae</taxon>
        <taxon>Jimgerdemannia</taxon>
    </lineage>
</organism>
<evidence type="ECO:0000259" key="8">
    <source>
        <dbReference type="Pfam" id="PF04880"/>
    </source>
</evidence>
<dbReference type="EMBL" id="RBNI01026746">
    <property type="protein sequence ID" value="RUO95701.1"/>
    <property type="molecule type" value="Genomic_DNA"/>
</dbReference>
<comment type="similarity">
    <text evidence="2">Belongs to the nudE family.</text>
</comment>
<feature type="compositionally biased region" description="Basic and acidic residues" evidence="7">
    <location>
        <begin position="51"/>
        <end position="69"/>
    </location>
</feature>
<dbReference type="GO" id="GO:0005874">
    <property type="term" value="C:microtubule"/>
    <property type="evidence" value="ECO:0007669"/>
    <property type="project" value="UniProtKB-KW"/>
</dbReference>
<protein>
    <recommendedName>
        <fullName evidence="8">NUDE domain-containing protein</fullName>
    </recommendedName>
</protein>
<evidence type="ECO:0000313" key="10">
    <source>
        <dbReference type="Proteomes" id="UP000268093"/>
    </source>
</evidence>
<evidence type="ECO:0000256" key="7">
    <source>
        <dbReference type="SAM" id="MobiDB-lite"/>
    </source>
</evidence>
<dbReference type="AlphaFoldDB" id="A0A432ZYX3"/>
<dbReference type="GO" id="GO:0005871">
    <property type="term" value="C:kinesin complex"/>
    <property type="evidence" value="ECO:0007669"/>
    <property type="project" value="TreeGrafter"/>
</dbReference>
<dbReference type="PANTHER" id="PTHR10921">
    <property type="entry name" value="NUCLEAR DISTRIBUTION PROTEIN NUDE HOMOLOG 1"/>
    <property type="match status" value="1"/>
</dbReference>
<feature type="region of interest" description="Disordered" evidence="7">
    <location>
        <begin position="51"/>
        <end position="93"/>
    </location>
</feature>
<name>A0A432ZYX3_9FUNG</name>
<comment type="subcellular location">
    <subcellularLocation>
        <location evidence="1">Cytoplasm</location>
        <location evidence="1">Cytoskeleton</location>
    </subcellularLocation>
</comment>
<evidence type="ECO:0000256" key="1">
    <source>
        <dbReference type="ARBA" id="ARBA00004245"/>
    </source>
</evidence>
<keyword evidence="4" id="KW-0493">Microtubule</keyword>
<dbReference type="GO" id="GO:0007059">
    <property type="term" value="P:chromosome segregation"/>
    <property type="evidence" value="ECO:0007669"/>
    <property type="project" value="TreeGrafter"/>
</dbReference>
<keyword evidence="6" id="KW-0206">Cytoskeleton</keyword>
<dbReference type="Pfam" id="PF04880">
    <property type="entry name" value="NUDE_C"/>
    <property type="match status" value="1"/>
</dbReference>
<dbReference type="OrthoDB" id="5877028at2759"/>
<feature type="compositionally biased region" description="Low complexity" evidence="7">
    <location>
        <begin position="193"/>
        <end position="206"/>
    </location>
</feature>
<comment type="caution">
    <text evidence="9">The sequence shown here is derived from an EMBL/GenBank/DDBJ whole genome shotgun (WGS) entry which is preliminary data.</text>
</comment>
<dbReference type="InterPro" id="IPR006964">
    <property type="entry name" value="NUDE_dom"/>
</dbReference>
<dbReference type="GO" id="GO:0051642">
    <property type="term" value="P:centrosome localization"/>
    <property type="evidence" value="ECO:0007669"/>
    <property type="project" value="TreeGrafter"/>
</dbReference>
<proteinExistence type="inferred from homology"/>
<dbReference type="GO" id="GO:0000132">
    <property type="term" value="P:establishment of mitotic spindle orientation"/>
    <property type="evidence" value="ECO:0007669"/>
    <property type="project" value="TreeGrafter"/>
</dbReference>
<dbReference type="GO" id="GO:0008017">
    <property type="term" value="F:microtubule binding"/>
    <property type="evidence" value="ECO:0007669"/>
    <property type="project" value="InterPro"/>
</dbReference>
<feature type="compositionally biased region" description="Polar residues" evidence="7">
    <location>
        <begin position="73"/>
        <end position="88"/>
    </location>
</feature>
<reference evidence="9 10" key="1">
    <citation type="journal article" date="2018" name="New Phytol.">
        <title>Phylogenomics of Endogonaceae and evolution of mycorrhizas within Mucoromycota.</title>
        <authorList>
            <person name="Chang Y."/>
            <person name="Desiro A."/>
            <person name="Na H."/>
            <person name="Sandor L."/>
            <person name="Lipzen A."/>
            <person name="Clum A."/>
            <person name="Barry K."/>
            <person name="Grigoriev I.V."/>
            <person name="Martin F.M."/>
            <person name="Stajich J.E."/>
            <person name="Smith M.E."/>
            <person name="Bonito G."/>
            <person name="Spatafora J.W."/>
        </authorList>
    </citation>
    <scope>NUCLEOTIDE SEQUENCE [LARGE SCALE GENOMIC DNA]</scope>
    <source>
        <strain evidence="9 10">GMNB39</strain>
    </source>
</reference>
<evidence type="ECO:0000256" key="2">
    <source>
        <dbReference type="ARBA" id="ARBA00007429"/>
    </source>
</evidence>